<dbReference type="RefSeq" id="XP_060339910.1">
    <property type="nucleotide sequence ID" value="XM_060476332.1"/>
</dbReference>
<sequence>MLMKYLVDSLQSYESGHSNALYPIPKEADKTFMGDHVLEKPVTTAEFHVFADAVLSRLSQSQPACICQAHAQVLPSSFVNPSPTRIVSEMPENTLPQMPLPISSNSNIVTSVVSPMSPEGSASSTGLSRCGQAPPIPGIVILDIGKGPGAWKKAVKQWEEGDPTQGLLPL</sequence>
<evidence type="ECO:0000313" key="2">
    <source>
        <dbReference type="Proteomes" id="UP001175211"/>
    </source>
</evidence>
<keyword evidence="2" id="KW-1185">Reference proteome</keyword>
<protein>
    <submittedName>
        <fullName evidence="1">Uncharacterized protein</fullName>
    </submittedName>
</protein>
<comment type="caution">
    <text evidence="1">The sequence shown here is derived from an EMBL/GenBank/DDBJ whole genome shotgun (WGS) entry which is preliminary data.</text>
</comment>
<reference evidence="1" key="1">
    <citation type="submission" date="2023-06" db="EMBL/GenBank/DDBJ databases">
        <authorList>
            <consortium name="Lawrence Berkeley National Laboratory"/>
            <person name="Ahrendt S."/>
            <person name="Sahu N."/>
            <person name="Indic B."/>
            <person name="Wong-Bajracharya J."/>
            <person name="Merenyi Z."/>
            <person name="Ke H.-M."/>
            <person name="Monk M."/>
            <person name="Kocsube S."/>
            <person name="Drula E."/>
            <person name="Lipzen A."/>
            <person name="Balint B."/>
            <person name="Henrissat B."/>
            <person name="Andreopoulos B."/>
            <person name="Martin F.M."/>
            <person name="Harder C.B."/>
            <person name="Rigling D."/>
            <person name="Ford K.L."/>
            <person name="Foster G.D."/>
            <person name="Pangilinan J."/>
            <person name="Papanicolaou A."/>
            <person name="Barry K."/>
            <person name="LaButti K."/>
            <person name="Viragh M."/>
            <person name="Koriabine M."/>
            <person name="Yan M."/>
            <person name="Riley R."/>
            <person name="Champramary S."/>
            <person name="Plett K.L."/>
            <person name="Tsai I.J."/>
            <person name="Slot J."/>
            <person name="Sipos G."/>
            <person name="Plett J."/>
            <person name="Nagy L.G."/>
            <person name="Grigoriev I.V."/>
        </authorList>
    </citation>
    <scope>NUCLEOTIDE SEQUENCE</scope>
    <source>
        <strain evidence="1">CCBAS 213</strain>
    </source>
</reference>
<proteinExistence type="predicted"/>
<name>A0AA39NQR1_ARMTA</name>
<organism evidence="1 2">
    <name type="scientific">Armillaria tabescens</name>
    <name type="common">Ringless honey mushroom</name>
    <name type="synonym">Agaricus tabescens</name>
    <dbReference type="NCBI Taxonomy" id="1929756"/>
    <lineage>
        <taxon>Eukaryota</taxon>
        <taxon>Fungi</taxon>
        <taxon>Dikarya</taxon>
        <taxon>Basidiomycota</taxon>
        <taxon>Agaricomycotina</taxon>
        <taxon>Agaricomycetes</taxon>
        <taxon>Agaricomycetidae</taxon>
        <taxon>Agaricales</taxon>
        <taxon>Marasmiineae</taxon>
        <taxon>Physalacriaceae</taxon>
        <taxon>Desarmillaria</taxon>
    </lineage>
</organism>
<evidence type="ECO:0000313" key="1">
    <source>
        <dbReference type="EMBL" id="KAK0470117.1"/>
    </source>
</evidence>
<dbReference type="Proteomes" id="UP001175211">
    <property type="component" value="Unassembled WGS sequence"/>
</dbReference>
<accession>A0AA39NQR1</accession>
<gene>
    <name evidence="1" type="ORF">EV420DRAFT_1634543</name>
</gene>
<dbReference type="EMBL" id="JAUEPS010000001">
    <property type="protein sequence ID" value="KAK0470117.1"/>
    <property type="molecule type" value="Genomic_DNA"/>
</dbReference>
<dbReference type="GeneID" id="85359880"/>
<dbReference type="AlphaFoldDB" id="A0AA39NQR1"/>